<dbReference type="EMBL" id="JBIAZU010000002">
    <property type="protein sequence ID" value="MFF5290105.1"/>
    <property type="molecule type" value="Genomic_DNA"/>
</dbReference>
<dbReference type="SUPFAM" id="SSF47413">
    <property type="entry name" value="lambda repressor-like DNA-binding domains"/>
    <property type="match status" value="1"/>
</dbReference>
<feature type="region of interest" description="Disordered" evidence="1">
    <location>
        <begin position="119"/>
        <end position="143"/>
    </location>
</feature>
<feature type="region of interest" description="Disordered" evidence="1">
    <location>
        <begin position="1"/>
        <end position="35"/>
    </location>
</feature>
<proteinExistence type="predicted"/>
<organism evidence="3 4">
    <name type="scientific">Paractinoplanes globisporus</name>
    <dbReference type="NCBI Taxonomy" id="113565"/>
    <lineage>
        <taxon>Bacteria</taxon>
        <taxon>Bacillati</taxon>
        <taxon>Actinomycetota</taxon>
        <taxon>Actinomycetes</taxon>
        <taxon>Micromonosporales</taxon>
        <taxon>Micromonosporaceae</taxon>
        <taxon>Paractinoplanes</taxon>
    </lineage>
</organism>
<evidence type="ECO:0000313" key="4">
    <source>
        <dbReference type="Proteomes" id="UP001602245"/>
    </source>
</evidence>
<accession>A0ABW6W9W7</accession>
<dbReference type="Gene3D" id="1.10.260.40">
    <property type="entry name" value="lambda repressor-like DNA-binding domains"/>
    <property type="match status" value="1"/>
</dbReference>
<dbReference type="Proteomes" id="UP001602245">
    <property type="component" value="Unassembled WGS sequence"/>
</dbReference>
<comment type="caution">
    <text evidence="3">The sequence shown here is derived from an EMBL/GenBank/DDBJ whole genome shotgun (WGS) entry which is preliminary data.</text>
</comment>
<dbReference type="SMART" id="SM00530">
    <property type="entry name" value="HTH_XRE"/>
    <property type="match status" value="1"/>
</dbReference>
<evidence type="ECO:0000259" key="2">
    <source>
        <dbReference type="PROSITE" id="PS50943"/>
    </source>
</evidence>
<feature type="domain" description="HTH cro/C1-type" evidence="2">
    <location>
        <begin position="46"/>
        <end position="101"/>
    </location>
</feature>
<dbReference type="RefSeq" id="WP_157295596.1">
    <property type="nucleotide sequence ID" value="NZ_JBIAZU010000002.1"/>
</dbReference>
<dbReference type="PROSITE" id="PS50943">
    <property type="entry name" value="HTH_CROC1"/>
    <property type="match status" value="1"/>
</dbReference>
<evidence type="ECO:0000256" key="1">
    <source>
        <dbReference type="SAM" id="MobiDB-lite"/>
    </source>
</evidence>
<sequence length="143" mass="15748">MNVAAADGESVEREPVADASPEPIQTSKRRRGNPHRWADEALASWLSALRGREGITISELAKRVRMPVSTVGSYLSGARYPGTRETLERLLEGLNADAREGHYAVGCWYDHQIGMAPASPPRIAPRIDEPIDTRTSWTTGRPQ</sequence>
<dbReference type="InterPro" id="IPR001387">
    <property type="entry name" value="Cro/C1-type_HTH"/>
</dbReference>
<gene>
    <name evidence="3" type="ORF">ACFY35_11725</name>
</gene>
<dbReference type="InterPro" id="IPR010982">
    <property type="entry name" value="Lambda_DNA-bd_dom_sf"/>
</dbReference>
<dbReference type="Pfam" id="PF13560">
    <property type="entry name" value="HTH_31"/>
    <property type="match status" value="1"/>
</dbReference>
<dbReference type="CDD" id="cd00093">
    <property type="entry name" value="HTH_XRE"/>
    <property type="match status" value="1"/>
</dbReference>
<reference evidence="3 4" key="1">
    <citation type="submission" date="2024-10" db="EMBL/GenBank/DDBJ databases">
        <title>The Natural Products Discovery Center: Release of the First 8490 Sequenced Strains for Exploring Actinobacteria Biosynthetic Diversity.</title>
        <authorList>
            <person name="Kalkreuter E."/>
            <person name="Kautsar S.A."/>
            <person name="Yang D."/>
            <person name="Bader C.D."/>
            <person name="Teijaro C.N."/>
            <person name="Fluegel L."/>
            <person name="Davis C.M."/>
            <person name="Simpson J.R."/>
            <person name="Lauterbach L."/>
            <person name="Steele A.D."/>
            <person name="Gui C."/>
            <person name="Meng S."/>
            <person name="Li G."/>
            <person name="Viehrig K."/>
            <person name="Ye F."/>
            <person name="Su P."/>
            <person name="Kiefer A.F."/>
            <person name="Nichols A."/>
            <person name="Cepeda A.J."/>
            <person name="Yan W."/>
            <person name="Fan B."/>
            <person name="Jiang Y."/>
            <person name="Adhikari A."/>
            <person name="Zheng C.-J."/>
            <person name="Schuster L."/>
            <person name="Cowan T.M."/>
            <person name="Smanski M.J."/>
            <person name="Chevrette M.G."/>
            <person name="De Carvalho L.P.S."/>
            <person name="Shen B."/>
        </authorList>
    </citation>
    <scope>NUCLEOTIDE SEQUENCE [LARGE SCALE GENOMIC DNA]</scope>
    <source>
        <strain evidence="3 4">NPDC000087</strain>
    </source>
</reference>
<keyword evidence="4" id="KW-1185">Reference proteome</keyword>
<protein>
    <submittedName>
        <fullName evidence="3">Helix-turn-helix domain-containing protein</fullName>
    </submittedName>
</protein>
<feature type="compositionally biased region" description="Polar residues" evidence="1">
    <location>
        <begin position="133"/>
        <end position="143"/>
    </location>
</feature>
<name>A0ABW6W9W7_9ACTN</name>
<evidence type="ECO:0000313" key="3">
    <source>
        <dbReference type="EMBL" id="MFF5290105.1"/>
    </source>
</evidence>